<dbReference type="SUPFAM" id="SSF50129">
    <property type="entry name" value="GroES-like"/>
    <property type="match status" value="1"/>
</dbReference>
<proteinExistence type="predicted"/>
<gene>
    <name evidence="3" type="ORF">FOMPIDRAFT_118521</name>
</gene>
<dbReference type="Gene3D" id="3.40.50.720">
    <property type="entry name" value="NAD(P)-binding Rossmann-like Domain"/>
    <property type="match status" value="1"/>
</dbReference>
<keyword evidence="1" id="KW-0560">Oxidoreductase</keyword>
<dbReference type="InterPro" id="IPR036291">
    <property type="entry name" value="NAD(P)-bd_dom_sf"/>
</dbReference>
<dbReference type="SUPFAM" id="SSF51735">
    <property type="entry name" value="NAD(P)-binding Rossmann-fold domains"/>
    <property type="match status" value="1"/>
</dbReference>
<dbReference type="Proteomes" id="UP000015241">
    <property type="component" value="Unassembled WGS sequence"/>
</dbReference>
<dbReference type="InterPro" id="IPR045010">
    <property type="entry name" value="MDR_fam"/>
</dbReference>
<evidence type="ECO:0000313" key="3">
    <source>
        <dbReference type="EMBL" id="EPS98222.1"/>
    </source>
</evidence>
<dbReference type="Pfam" id="PF16884">
    <property type="entry name" value="ADH_N_2"/>
    <property type="match status" value="1"/>
</dbReference>
<dbReference type="Pfam" id="PF00107">
    <property type="entry name" value="ADH_zinc_N"/>
    <property type="match status" value="1"/>
</dbReference>
<evidence type="ECO:0000256" key="1">
    <source>
        <dbReference type="ARBA" id="ARBA00023002"/>
    </source>
</evidence>
<dbReference type="FunCoup" id="S8E0G7">
    <property type="interactions" value="71"/>
</dbReference>
<dbReference type="InParanoid" id="S8E0G7"/>
<feature type="domain" description="Enoyl reductase (ER)" evidence="2">
    <location>
        <begin position="24"/>
        <end position="344"/>
    </location>
</feature>
<organism evidence="3 4">
    <name type="scientific">Fomitopsis schrenkii</name>
    <name type="common">Brown rot fungus</name>
    <dbReference type="NCBI Taxonomy" id="2126942"/>
    <lineage>
        <taxon>Eukaryota</taxon>
        <taxon>Fungi</taxon>
        <taxon>Dikarya</taxon>
        <taxon>Basidiomycota</taxon>
        <taxon>Agaricomycotina</taxon>
        <taxon>Agaricomycetes</taxon>
        <taxon>Polyporales</taxon>
        <taxon>Fomitopsis</taxon>
    </lineage>
</organism>
<dbReference type="InterPro" id="IPR011032">
    <property type="entry name" value="GroES-like_sf"/>
</dbReference>
<dbReference type="InterPro" id="IPR041694">
    <property type="entry name" value="ADH_N_2"/>
</dbReference>
<dbReference type="OrthoDB" id="809632at2759"/>
<evidence type="ECO:0000313" key="4">
    <source>
        <dbReference type="Proteomes" id="UP000015241"/>
    </source>
</evidence>
<dbReference type="Gene3D" id="3.90.180.10">
    <property type="entry name" value="Medium-chain alcohol dehydrogenases, catalytic domain"/>
    <property type="match status" value="1"/>
</dbReference>
<dbReference type="GO" id="GO:0016628">
    <property type="term" value="F:oxidoreductase activity, acting on the CH-CH group of donors, NAD or NADP as acceptor"/>
    <property type="evidence" value="ECO:0007669"/>
    <property type="project" value="InterPro"/>
</dbReference>
<evidence type="ECO:0000259" key="2">
    <source>
        <dbReference type="SMART" id="SM00829"/>
    </source>
</evidence>
<dbReference type="InterPro" id="IPR013149">
    <property type="entry name" value="ADH-like_C"/>
</dbReference>
<accession>S8E0G7</accession>
<dbReference type="PANTHER" id="PTHR43205:SF7">
    <property type="entry name" value="PROSTAGLANDIN REDUCTASE 1"/>
    <property type="match status" value="1"/>
</dbReference>
<protein>
    <submittedName>
        <fullName evidence="3">NAD-binding protein</fullName>
    </submittedName>
</protein>
<sequence length="350" mass="37912">MTPVRNGRVLFSSIPSAGSYPIPGKTVVYDDSQTVDLESIPLNGGFLVKTLTLSIDPYMRGRMREPHIKSYAPPFLVGEAINNFGVGLVLRSEHAALKKGDHVYGMLPFQEYSVVADPADIDSACFRVLDNKEGLPWSVYVGVCGMPGATAHHAWNEYSRAKRGETAFVTAAAGPVGATVVQLAKAGGLKVIASAGSDEKVAFVKSLGADVVFNYKKEDTKAVLEREGGIDVYWDNVGGQTLEVALNAAHRYARFIECGAISSYNAEPYGVKNTSLFFERELSINGFVVWSLYDKYRESFYRDIPPMVASGQIKYTEDRSSGLESVGEAILSVQKGTNTGKKVIIVADDA</sequence>
<dbReference type="CDD" id="cd05288">
    <property type="entry name" value="PGDH"/>
    <property type="match status" value="1"/>
</dbReference>
<dbReference type="AlphaFoldDB" id="S8E0G7"/>
<dbReference type="PANTHER" id="PTHR43205">
    <property type="entry name" value="PROSTAGLANDIN REDUCTASE"/>
    <property type="match status" value="1"/>
</dbReference>
<dbReference type="eggNOG" id="KOG1196">
    <property type="taxonomic scope" value="Eukaryota"/>
</dbReference>
<reference evidence="3 4" key="1">
    <citation type="journal article" date="2012" name="Science">
        <title>The Paleozoic origin of enzymatic lignin decomposition reconstructed from 31 fungal genomes.</title>
        <authorList>
            <person name="Floudas D."/>
            <person name="Binder M."/>
            <person name="Riley R."/>
            <person name="Barry K."/>
            <person name="Blanchette R.A."/>
            <person name="Henrissat B."/>
            <person name="Martinez A.T."/>
            <person name="Otillar R."/>
            <person name="Spatafora J.W."/>
            <person name="Yadav J.S."/>
            <person name="Aerts A."/>
            <person name="Benoit I."/>
            <person name="Boyd A."/>
            <person name="Carlson A."/>
            <person name="Copeland A."/>
            <person name="Coutinho P.M."/>
            <person name="de Vries R.P."/>
            <person name="Ferreira P."/>
            <person name="Findley K."/>
            <person name="Foster B."/>
            <person name="Gaskell J."/>
            <person name="Glotzer D."/>
            <person name="Gorecki P."/>
            <person name="Heitman J."/>
            <person name="Hesse C."/>
            <person name="Hori C."/>
            <person name="Igarashi K."/>
            <person name="Jurgens J.A."/>
            <person name="Kallen N."/>
            <person name="Kersten P."/>
            <person name="Kohler A."/>
            <person name="Kuees U."/>
            <person name="Kumar T.K.A."/>
            <person name="Kuo A."/>
            <person name="LaButti K."/>
            <person name="Larrondo L.F."/>
            <person name="Lindquist E."/>
            <person name="Ling A."/>
            <person name="Lombard V."/>
            <person name="Lucas S."/>
            <person name="Lundell T."/>
            <person name="Martin R."/>
            <person name="McLaughlin D.J."/>
            <person name="Morgenstern I."/>
            <person name="Morin E."/>
            <person name="Murat C."/>
            <person name="Nagy L.G."/>
            <person name="Nolan M."/>
            <person name="Ohm R.A."/>
            <person name="Patyshakuliyeva A."/>
            <person name="Rokas A."/>
            <person name="Ruiz-Duenas F.J."/>
            <person name="Sabat G."/>
            <person name="Salamov A."/>
            <person name="Samejima M."/>
            <person name="Schmutz J."/>
            <person name="Slot J.C."/>
            <person name="St John F."/>
            <person name="Stenlid J."/>
            <person name="Sun H."/>
            <person name="Sun S."/>
            <person name="Syed K."/>
            <person name="Tsang A."/>
            <person name="Wiebenga A."/>
            <person name="Young D."/>
            <person name="Pisabarro A."/>
            <person name="Eastwood D.C."/>
            <person name="Martin F."/>
            <person name="Cullen D."/>
            <person name="Grigoriev I.V."/>
            <person name="Hibbett D.S."/>
        </authorList>
    </citation>
    <scope>NUCLEOTIDE SEQUENCE</scope>
    <source>
        <strain evidence="4">FP-58527</strain>
    </source>
</reference>
<dbReference type="SMART" id="SM00829">
    <property type="entry name" value="PKS_ER"/>
    <property type="match status" value="1"/>
</dbReference>
<name>S8E0G7_FOMSC</name>
<dbReference type="HOGENOM" id="CLU_026673_29_1_1"/>
<keyword evidence="4" id="KW-1185">Reference proteome</keyword>
<dbReference type="EMBL" id="KE504168">
    <property type="protein sequence ID" value="EPS98222.1"/>
    <property type="molecule type" value="Genomic_DNA"/>
</dbReference>
<dbReference type="FunFam" id="3.40.50.720:FF:000121">
    <property type="entry name" value="Prostaglandin reductase 2"/>
    <property type="match status" value="1"/>
</dbReference>
<dbReference type="InterPro" id="IPR020843">
    <property type="entry name" value="ER"/>
</dbReference>